<evidence type="ECO:0000313" key="3">
    <source>
        <dbReference type="Proteomes" id="UP000603141"/>
    </source>
</evidence>
<feature type="non-terminal residue" evidence="2">
    <location>
        <position position="128"/>
    </location>
</feature>
<keyword evidence="3" id="KW-1185">Reference proteome</keyword>
<dbReference type="PANTHER" id="PTHR35604">
    <property type="entry name" value="TRANSPOSASE INSH FOR INSERTION SEQUENCE ELEMENT IS5A-RELATED"/>
    <property type="match status" value="1"/>
</dbReference>
<name>A0A934SBL4_9BACT</name>
<dbReference type="RefSeq" id="WP_200274541.1">
    <property type="nucleotide sequence ID" value="NZ_JAENIJ010000217.1"/>
</dbReference>
<dbReference type="Pfam" id="PF01609">
    <property type="entry name" value="DDE_Tnp_1"/>
    <property type="match status" value="1"/>
</dbReference>
<dbReference type="EMBL" id="JAENIJ010000217">
    <property type="protein sequence ID" value="MBK1884924.1"/>
    <property type="molecule type" value="Genomic_DNA"/>
</dbReference>
<dbReference type="GO" id="GO:0004803">
    <property type="term" value="F:transposase activity"/>
    <property type="evidence" value="ECO:0007669"/>
    <property type="project" value="InterPro"/>
</dbReference>
<evidence type="ECO:0000259" key="1">
    <source>
        <dbReference type="Pfam" id="PF01609"/>
    </source>
</evidence>
<dbReference type="InterPro" id="IPR002559">
    <property type="entry name" value="Transposase_11"/>
</dbReference>
<feature type="domain" description="Transposase IS4-like" evidence="1">
    <location>
        <begin position="46"/>
        <end position="127"/>
    </location>
</feature>
<dbReference type="PANTHER" id="PTHR35604:SF2">
    <property type="entry name" value="TRANSPOSASE INSH FOR INSERTION SEQUENCE ELEMENT IS5A-RELATED"/>
    <property type="match status" value="1"/>
</dbReference>
<dbReference type="GO" id="GO:0006313">
    <property type="term" value="P:DNA transposition"/>
    <property type="evidence" value="ECO:0007669"/>
    <property type="project" value="InterPro"/>
</dbReference>
<proteinExistence type="predicted"/>
<accession>A0A934SBL4</accession>
<feature type="non-terminal residue" evidence="2">
    <location>
        <position position="1"/>
    </location>
</feature>
<sequence>RARHSWQGRSHRRCLVCRSPAPAQWTEDAAIKRGETPEDWKDKPRKLCQKDLDALWAKKNNKVHYGYKNHLKADVKTKLVRDFRVSAASEHDSQCLEELVKGGDGTVYADSAYRSRGSMAMLRRKKVK</sequence>
<dbReference type="Proteomes" id="UP000603141">
    <property type="component" value="Unassembled WGS sequence"/>
</dbReference>
<protein>
    <submittedName>
        <fullName evidence="2">Transposase</fullName>
    </submittedName>
</protein>
<evidence type="ECO:0000313" key="2">
    <source>
        <dbReference type="EMBL" id="MBK1884924.1"/>
    </source>
</evidence>
<reference evidence="2" key="1">
    <citation type="submission" date="2021-01" db="EMBL/GenBank/DDBJ databases">
        <title>Modified the classification status of verrucomicrobia.</title>
        <authorList>
            <person name="Feng X."/>
        </authorList>
    </citation>
    <scope>NUCLEOTIDE SEQUENCE</scope>
    <source>
        <strain evidence="2">KCTC 22041</strain>
    </source>
</reference>
<dbReference type="AlphaFoldDB" id="A0A934SBL4"/>
<gene>
    <name evidence="2" type="ORF">JIN85_21115</name>
</gene>
<comment type="caution">
    <text evidence="2">The sequence shown here is derived from an EMBL/GenBank/DDBJ whole genome shotgun (WGS) entry which is preliminary data.</text>
</comment>
<organism evidence="2 3">
    <name type="scientific">Luteolibacter pohnpeiensis</name>
    <dbReference type="NCBI Taxonomy" id="454153"/>
    <lineage>
        <taxon>Bacteria</taxon>
        <taxon>Pseudomonadati</taxon>
        <taxon>Verrucomicrobiota</taxon>
        <taxon>Verrucomicrobiia</taxon>
        <taxon>Verrucomicrobiales</taxon>
        <taxon>Verrucomicrobiaceae</taxon>
        <taxon>Luteolibacter</taxon>
    </lineage>
</organism>
<dbReference type="GO" id="GO:0003677">
    <property type="term" value="F:DNA binding"/>
    <property type="evidence" value="ECO:0007669"/>
    <property type="project" value="InterPro"/>
</dbReference>